<feature type="compositionally biased region" description="Basic and acidic residues" evidence="1">
    <location>
        <begin position="32"/>
        <end position="67"/>
    </location>
</feature>
<evidence type="ECO:0000256" key="1">
    <source>
        <dbReference type="SAM" id="MobiDB-lite"/>
    </source>
</evidence>
<name>A0A4Z2BJ13_9TELE</name>
<dbReference type="Proteomes" id="UP000516260">
    <property type="component" value="Chromosome 22"/>
</dbReference>
<reference evidence="2 3" key="1">
    <citation type="submission" date="2019-04" db="EMBL/GenBank/DDBJ databases">
        <title>The sequence and de novo assembly of Takifugu bimaculatus genome using PacBio and Hi-C technologies.</title>
        <authorList>
            <person name="Xu P."/>
            <person name="Liu B."/>
            <person name="Zhou Z."/>
        </authorList>
    </citation>
    <scope>NUCLEOTIDE SEQUENCE [LARGE SCALE GENOMIC DNA]</scope>
    <source>
        <strain evidence="2">TB-2018</strain>
        <tissue evidence="2">Muscle</tissue>
    </source>
</reference>
<sequence>MVPQVFLCPNLCPAYRRTEDRPRSALDQVGFGEREVGRTRMSVEEQLERMRRNQEASSLREKKREPPSRSASFNKDNPFILQTRLPADGGSGADPLELEAALQQLQLQEEKQPGGVKAEDEKVQQDGVKEPGGLQKQTPEAETLSPELREEDADGTFRDESLEQRLSAPSHRGDDKKHNNNNLLTSQTLTLVSGDT</sequence>
<gene>
    <name evidence="2" type="ORF">fugu_020108</name>
</gene>
<keyword evidence="3" id="KW-1185">Reference proteome</keyword>
<organism evidence="2 3">
    <name type="scientific">Takifugu bimaculatus</name>
    <dbReference type="NCBI Taxonomy" id="433685"/>
    <lineage>
        <taxon>Eukaryota</taxon>
        <taxon>Metazoa</taxon>
        <taxon>Chordata</taxon>
        <taxon>Craniata</taxon>
        <taxon>Vertebrata</taxon>
        <taxon>Euteleostomi</taxon>
        <taxon>Actinopterygii</taxon>
        <taxon>Neopterygii</taxon>
        <taxon>Teleostei</taxon>
        <taxon>Neoteleostei</taxon>
        <taxon>Acanthomorphata</taxon>
        <taxon>Eupercaria</taxon>
        <taxon>Tetraodontiformes</taxon>
        <taxon>Tetradontoidea</taxon>
        <taxon>Tetraodontidae</taxon>
        <taxon>Takifugu</taxon>
    </lineage>
</organism>
<comment type="caution">
    <text evidence="2">The sequence shown here is derived from an EMBL/GenBank/DDBJ whole genome shotgun (WGS) entry which is preliminary data.</text>
</comment>
<feature type="compositionally biased region" description="Basic and acidic residues" evidence="1">
    <location>
        <begin position="108"/>
        <end position="129"/>
    </location>
</feature>
<evidence type="ECO:0000313" key="3">
    <source>
        <dbReference type="Proteomes" id="UP000516260"/>
    </source>
</evidence>
<dbReference type="AlphaFoldDB" id="A0A4Z2BJ13"/>
<feature type="compositionally biased region" description="Low complexity" evidence="1">
    <location>
        <begin position="180"/>
        <end position="196"/>
    </location>
</feature>
<evidence type="ECO:0000313" key="2">
    <source>
        <dbReference type="EMBL" id="TNM91728.1"/>
    </source>
</evidence>
<dbReference type="EMBL" id="SWLE01000015">
    <property type="protein sequence ID" value="TNM91728.1"/>
    <property type="molecule type" value="Genomic_DNA"/>
</dbReference>
<protein>
    <submittedName>
        <fullName evidence="2">Uncharacterized protein</fullName>
    </submittedName>
</protein>
<feature type="compositionally biased region" description="Low complexity" evidence="1">
    <location>
        <begin position="98"/>
        <end position="107"/>
    </location>
</feature>
<accession>A0A4Z2BJ13</accession>
<feature type="region of interest" description="Disordered" evidence="1">
    <location>
        <begin position="22"/>
        <end position="196"/>
    </location>
</feature>
<proteinExistence type="predicted"/>